<evidence type="ECO:0000313" key="2">
    <source>
        <dbReference type="Proteomes" id="UP000196521"/>
    </source>
</evidence>
<keyword evidence="2" id="KW-1185">Reference proteome</keyword>
<name>A0A6J7ZT09_PLARU</name>
<accession>A0A6J7ZT09</accession>
<evidence type="ECO:0000313" key="1">
    <source>
        <dbReference type="EMBL" id="CAC5345503.1"/>
    </source>
</evidence>
<sequence>MIMNSPDRGEVWLEDYLSQELKHLSLKLSFIPDSFSRSIDRLS</sequence>
<dbReference type="Proteomes" id="UP000196521">
    <property type="component" value="Unassembled WGS sequence"/>
</dbReference>
<organism evidence="1 2">
    <name type="scientific">Planktothrix rubescens CCAP 1459/22</name>
    <dbReference type="NCBI Taxonomy" id="329571"/>
    <lineage>
        <taxon>Bacteria</taxon>
        <taxon>Bacillati</taxon>
        <taxon>Cyanobacteriota</taxon>
        <taxon>Cyanophyceae</taxon>
        <taxon>Oscillatoriophycideae</taxon>
        <taxon>Oscillatoriales</taxon>
        <taxon>Microcoleaceae</taxon>
        <taxon>Planktothrix</taxon>
    </lineage>
</organism>
<reference evidence="1" key="1">
    <citation type="submission" date="2020-05" db="EMBL/GenBank/DDBJ databases">
        <authorList>
            <consortium name="Genoscope - CEA"/>
            <person name="William W."/>
        </authorList>
    </citation>
    <scope>NUCLEOTIDE SEQUENCE [LARGE SCALE GENOMIC DNA]</scope>
    <source>
        <strain evidence="1">PCC 7821</strain>
    </source>
</reference>
<proteinExistence type="predicted"/>
<dbReference type="AlphaFoldDB" id="A0A6J7ZT09"/>
<dbReference type="EMBL" id="CZCZ02000017">
    <property type="protein sequence ID" value="CAC5345503.1"/>
    <property type="molecule type" value="Genomic_DNA"/>
</dbReference>
<gene>
    <name evidence="1" type="ORF">PLAN_70080</name>
</gene>
<protein>
    <submittedName>
        <fullName evidence="1">Uncharacterized protein</fullName>
    </submittedName>
</protein>
<comment type="caution">
    <text evidence="1">The sequence shown here is derived from an EMBL/GenBank/DDBJ whole genome shotgun (WGS) entry which is preliminary data.</text>
</comment>